<accession>F9FFF0</accession>
<proteinExistence type="predicted"/>
<protein>
    <submittedName>
        <fullName evidence="1">Uncharacterized protein</fullName>
    </submittedName>
</protein>
<sequence>MVTEPKHTRPPRLGKQAGLSRKILDASHHPKAKAAKLNSLDTAISLRIVSSETGWRASNPSIRRPREARAVNGNAMCTYPQPGDTADIK</sequence>
<gene>
    <name evidence="1" type="ORF">FOXB_05129</name>
</gene>
<evidence type="ECO:0000313" key="1">
    <source>
        <dbReference type="EMBL" id="EGU84357.1"/>
    </source>
</evidence>
<dbReference type="EMBL" id="AFQF01001658">
    <property type="protein sequence ID" value="EGU84357.1"/>
    <property type="molecule type" value="Genomic_DNA"/>
</dbReference>
<organism evidence="1">
    <name type="scientific">Fusarium oxysporum (strain Fo5176)</name>
    <name type="common">Fusarium vascular wilt</name>
    <dbReference type="NCBI Taxonomy" id="660025"/>
    <lineage>
        <taxon>Eukaryota</taxon>
        <taxon>Fungi</taxon>
        <taxon>Dikarya</taxon>
        <taxon>Ascomycota</taxon>
        <taxon>Pezizomycotina</taxon>
        <taxon>Sordariomycetes</taxon>
        <taxon>Hypocreomycetidae</taxon>
        <taxon>Hypocreales</taxon>
        <taxon>Nectriaceae</taxon>
        <taxon>Fusarium</taxon>
        <taxon>Fusarium oxysporum species complex</taxon>
    </lineage>
</organism>
<comment type="caution">
    <text evidence="1">The sequence shown here is derived from an EMBL/GenBank/DDBJ whole genome shotgun (WGS) entry which is preliminary data.</text>
</comment>
<name>F9FFF0_FUSOF</name>
<reference evidence="1" key="1">
    <citation type="journal article" date="2012" name="Mol. Plant Microbe Interact.">
        <title>A highly conserved effector in Fusarium oxysporum is required for full virulence on Arabidopsis.</title>
        <authorList>
            <person name="Thatcher L.F."/>
            <person name="Gardiner D.M."/>
            <person name="Kazan K."/>
            <person name="Manners J."/>
        </authorList>
    </citation>
    <scope>NUCLEOTIDE SEQUENCE [LARGE SCALE GENOMIC DNA]</scope>
    <source>
        <strain evidence="1">Fo5176</strain>
    </source>
</reference>
<dbReference type="AlphaFoldDB" id="F9FFF0"/>